<dbReference type="GO" id="GO:0004416">
    <property type="term" value="F:hydroxyacylglutathione hydrolase activity"/>
    <property type="evidence" value="ECO:0007669"/>
    <property type="project" value="TreeGrafter"/>
</dbReference>
<dbReference type="AlphaFoldDB" id="J9DGZ8"/>
<dbReference type="SMART" id="SM00849">
    <property type="entry name" value="Lactamase_B"/>
    <property type="match status" value="1"/>
</dbReference>
<sequence>MRLTTVIIFEDNLSHIFYDDENAIVFDPAEPSYMITALKKCLTKEVYHKSEIDALPNIEKPRKLLISFTTHGHYDHSAGNFQIKSVAENVLIGENAYNKKILEKPFHTETFKEGVFTHDLLKNIKINIEIFYTPCHTLDSYCFLVLTGGKKYLVTGDTFFYLGVGKFFNGTPKMMVDNVSKICDNIDDDTIFLYGHDYRKTNIAFVESKFEKIPEKLKNKMFLTLSEEKMYNPFFNLCKVDVDGDDEVKMGALRHFKDQFRC</sequence>
<protein>
    <recommendedName>
        <fullName evidence="1">Metallo-beta-lactamase domain-containing protein</fullName>
    </recommendedName>
</protein>
<reference evidence="2 3" key="1">
    <citation type="submission" date="2011-08" db="EMBL/GenBank/DDBJ databases">
        <authorList>
            <person name="Liu Z.J."/>
            <person name="Shi F.L."/>
            <person name="Lu J.Q."/>
            <person name="Li M."/>
            <person name="Wang Z.L."/>
        </authorList>
    </citation>
    <scope>NUCLEOTIDE SEQUENCE [LARGE SCALE GENOMIC DNA]</scope>
    <source>
        <strain evidence="2 3">USNM 41457</strain>
    </source>
</reference>
<comment type="caution">
    <text evidence="2">The sequence shown here is derived from an EMBL/GenBank/DDBJ whole genome shotgun (WGS) entry which is preliminary data.</text>
</comment>
<dbReference type="STRING" id="1003232.J9DGZ8"/>
<dbReference type="InterPro" id="IPR036866">
    <property type="entry name" value="RibonucZ/Hydroxyglut_hydro"/>
</dbReference>
<dbReference type="Gene3D" id="3.60.15.10">
    <property type="entry name" value="Ribonuclease Z/Hydroxyacylglutathione hydrolase-like"/>
    <property type="match status" value="1"/>
</dbReference>
<dbReference type="SUPFAM" id="SSF56281">
    <property type="entry name" value="Metallo-hydrolase/oxidoreductase"/>
    <property type="match status" value="1"/>
</dbReference>
<proteinExistence type="predicted"/>
<dbReference type="FunCoup" id="J9DGZ8">
    <property type="interactions" value="38"/>
</dbReference>
<dbReference type="HOGENOM" id="CLU_030571_4_5_1"/>
<dbReference type="PANTHER" id="PTHR11935:SF94">
    <property type="entry name" value="TENZING NORGAY, ISOFORM C"/>
    <property type="match status" value="1"/>
</dbReference>
<evidence type="ECO:0000313" key="2">
    <source>
        <dbReference type="EMBL" id="EJW01880.1"/>
    </source>
</evidence>
<feature type="domain" description="Metallo-beta-lactamase" evidence="1">
    <location>
        <begin position="11"/>
        <end position="196"/>
    </location>
</feature>
<gene>
    <name evidence="2" type="ORF">EDEG_03654</name>
</gene>
<dbReference type="InterPro" id="IPR001279">
    <property type="entry name" value="Metallo-B-lactamas"/>
</dbReference>
<evidence type="ECO:0000259" key="1">
    <source>
        <dbReference type="SMART" id="SM00849"/>
    </source>
</evidence>
<dbReference type="EMBL" id="AFBI03000106">
    <property type="protein sequence ID" value="EJW01880.1"/>
    <property type="molecule type" value="Genomic_DNA"/>
</dbReference>
<accession>J9DGZ8</accession>
<name>J9DGZ8_EDHAE</name>
<keyword evidence="3" id="KW-1185">Reference proteome</keyword>
<dbReference type="Proteomes" id="UP000003163">
    <property type="component" value="Unassembled WGS sequence"/>
</dbReference>
<dbReference type="Pfam" id="PF00753">
    <property type="entry name" value="Lactamase_B"/>
    <property type="match status" value="1"/>
</dbReference>
<evidence type="ECO:0000313" key="3">
    <source>
        <dbReference type="Proteomes" id="UP000003163"/>
    </source>
</evidence>
<organism evidence="2 3">
    <name type="scientific">Edhazardia aedis (strain USNM 41457)</name>
    <name type="common">Microsporidian parasite</name>
    <dbReference type="NCBI Taxonomy" id="1003232"/>
    <lineage>
        <taxon>Eukaryota</taxon>
        <taxon>Fungi</taxon>
        <taxon>Fungi incertae sedis</taxon>
        <taxon>Microsporidia</taxon>
        <taxon>Edhazardia</taxon>
    </lineage>
</organism>
<dbReference type="PANTHER" id="PTHR11935">
    <property type="entry name" value="BETA LACTAMASE DOMAIN"/>
    <property type="match status" value="1"/>
</dbReference>
<reference evidence="3" key="2">
    <citation type="submission" date="2015-07" db="EMBL/GenBank/DDBJ databases">
        <title>Contrasting host-pathogen interactions and genome evolution in two generalist and specialist microsporidian pathogens of mosquitoes.</title>
        <authorList>
            <consortium name="The Broad Institute Genomics Platform"/>
            <consortium name="The Broad Institute Genome Sequencing Center for Infectious Disease"/>
            <person name="Cuomo C.A."/>
            <person name="Sanscrainte N.D."/>
            <person name="Goldberg J.M."/>
            <person name="Heiman D."/>
            <person name="Young S."/>
            <person name="Zeng Q."/>
            <person name="Becnel J.J."/>
            <person name="Birren B.W."/>
        </authorList>
    </citation>
    <scope>NUCLEOTIDE SEQUENCE [LARGE SCALE GENOMIC DNA]</scope>
    <source>
        <strain evidence="3">USNM 41457</strain>
    </source>
</reference>
<dbReference type="VEuPathDB" id="MicrosporidiaDB:EDEG_03654"/>
<dbReference type="OMA" id="TPCHTED"/>
<dbReference type="InParanoid" id="J9DGZ8"/>
<dbReference type="OrthoDB" id="515692at2759"/>